<feature type="chain" id="PRO_5020952972" description="Peptidyl-prolyl cis-trans isomerase" evidence="3">
    <location>
        <begin position="20"/>
        <end position="196"/>
    </location>
</feature>
<dbReference type="Gene3D" id="2.40.100.10">
    <property type="entry name" value="Cyclophilin-like"/>
    <property type="match status" value="1"/>
</dbReference>
<dbReference type="GO" id="GO:0003755">
    <property type="term" value="F:peptidyl-prolyl cis-trans isomerase activity"/>
    <property type="evidence" value="ECO:0007669"/>
    <property type="project" value="UniProtKB-UniRule"/>
</dbReference>
<sequence>MIYRLLLLTLFATGFSAHAQTNKSYSVGQIKTNMGEILIFLYDETPNHKASFIKLAKENYWDTLTFNRVIKDFVAQGGCPDTPAGFSDSPYLLKPEFNSKLRHVYGAVGAGRDDNPQMLSAGCQFYVVQNKKGIARLDDKYTIFGQVFQGMDVIDQIVSVKKDSTDTPLSPITLDVNIVSMTEKQIKQKGFDPVLK</sequence>
<feature type="signal peptide" evidence="3">
    <location>
        <begin position="1"/>
        <end position="19"/>
    </location>
</feature>
<dbReference type="PRINTS" id="PR00153">
    <property type="entry name" value="CSAPPISMRASE"/>
</dbReference>
<keyword evidence="1 3" id="KW-0697">Rotamase</keyword>
<evidence type="ECO:0000256" key="1">
    <source>
        <dbReference type="ARBA" id="ARBA00023110"/>
    </source>
</evidence>
<comment type="catalytic activity">
    <reaction evidence="3">
        <text>[protein]-peptidylproline (omega=180) = [protein]-peptidylproline (omega=0)</text>
        <dbReference type="Rhea" id="RHEA:16237"/>
        <dbReference type="Rhea" id="RHEA-COMP:10747"/>
        <dbReference type="Rhea" id="RHEA-COMP:10748"/>
        <dbReference type="ChEBI" id="CHEBI:83833"/>
        <dbReference type="ChEBI" id="CHEBI:83834"/>
        <dbReference type="EC" id="5.2.1.8"/>
    </reaction>
</comment>
<proteinExistence type="inferred from homology"/>
<dbReference type="PANTHER" id="PTHR45625:SF4">
    <property type="entry name" value="PEPTIDYLPROLYL ISOMERASE DOMAIN AND WD REPEAT-CONTAINING PROTEIN 1"/>
    <property type="match status" value="1"/>
</dbReference>
<keyword evidence="6" id="KW-1185">Reference proteome</keyword>
<organism evidence="5 6">
    <name type="scientific">Dyadobacter psychrotolerans</name>
    <dbReference type="NCBI Taxonomy" id="2541721"/>
    <lineage>
        <taxon>Bacteria</taxon>
        <taxon>Pseudomonadati</taxon>
        <taxon>Bacteroidota</taxon>
        <taxon>Cytophagia</taxon>
        <taxon>Cytophagales</taxon>
        <taxon>Spirosomataceae</taxon>
        <taxon>Dyadobacter</taxon>
    </lineage>
</organism>
<accession>A0A4R5DEH6</accession>
<name>A0A4R5DEH6_9BACT</name>
<dbReference type="OrthoDB" id="9807797at2"/>
<reference evidence="5 6" key="1">
    <citation type="submission" date="2019-03" db="EMBL/GenBank/DDBJ databases">
        <title>Dyadobacter AR-3-6 sp. nov., isolated from arctic soil.</title>
        <authorList>
            <person name="Chaudhary D.K."/>
        </authorList>
    </citation>
    <scope>NUCLEOTIDE SEQUENCE [LARGE SCALE GENOMIC DNA]</scope>
    <source>
        <strain evidence="5 6">AR-3-6</strain>
    </source>
</reference>
<dbReference type="InterPro" id="IPR044666">
    <property type="entry name" value="Cyclophilin_A-like"/>
</dbReference>
<keyword evidence="3" id="KW-0732">Signal</keyword>
<evidence type="ECO:0000256" key="3">
    <source>
        <dbReference type="RuleBase" id="RU363019"/>
    </source>
</evidence>
<dbReference type="EMBL" id="SMFL01000016">
    <property type="protein sequence ID" value="TDE10261.1"/>
    <property type="molecule type" value="Genomic_DNA"/>
</dbReference>
<evidence type="ECO:0000259" key="4">
    <source>
        <dbReference type="PROSITE" id="PS50072"/>
    </source>
</evidence>
<gene>
    <name evidence="5" type="ORF">E0F88_28625</name>
</gene>
<dbReference type="Proteomes" id="UP000294850">
    <property type="component" value="Unassembled WGS sequence"/>
</dbReference>
<dbReference type="InterPro" id="IPR002130">
    <property type="entry name" value="Cyclophilin-type_PPIase_dom"/>
</dbReference>
<dbReference type="InterPro" id="IPR029000">
    <property type="entry name" value="Cyclophilin-like_dom_sf"/>
</dbReference>
<dbReference type="AlphaFoldDB" id="A0A4R5DEH6"/>
<dbReference type="PANTHER" id="PTHR45625">
    <property type="entry name" value="PEPTIDYL-PROLYL CIS-TRANS ISOMERASE-RELATED"/>
    <property type="match status" value="1"/>
</dbReference>
<evidence type="ECO:0000256" key="2">
    <source>
        <dbReference type="ARBA" id="ARBA00023235"/>
    </source>
</evidence>
<feature type="domain" description="PPIase cyclophilin-type" evidence="4">
    <location>
        <begin position="24"/>
        <end position="174"/>
    </location>
</feature>
<comment type="caution">
    <text evidence="5">The sequence shown here is derived from an EMBL/GenBank/DDBJ whole genome shotgun (WGS) entry which is preliminary data.</text>
</comment>
<dbReference type="CDD" id="cd00317">
    <property type="entry name" value="cyclophilin"/>
    <property type="match status" value="1"/>
</dbReference>
<comment type="similarity">
    <text evidence="3">Belongs to the cyclophilin-type PPIase family.</text>
</comment>
<evidence type="ECO:0000313" key="5">
    <source>
        <dbReference type="EMBL" id="TDE10261.1"/>
    </source>
</evidence>
<protein>
    <recommendedName>
        <fullName evidence="3">Peptidyl-prolyl cis-trans isomerase</fullName>
        <shortName evidence="3">PPIase</shortName>
        <ecNumber evidence="3">5.2.1.8</ecNumber>
    </recommendedName>
</protein>
<comment type="function">
    <text evidence="3">PPIases accelerate the folding of proteins. It catalyzes the cis-trans isomerization of proline imidic peptide bonds in oligopeptides.</text>
</comment>
<dbReference type="SUPFAM" id="SSF50891">
    <property type="entry name" value="Cyclophilin-like"/>
    <property type="match status" value="1"/>
</dbReference>
<dbReference type="EC" id="5.2.1.8" evidence="3"/>
<evidence type="ECO:0000313" key="6">
    <source>
        <dbReference type="Proteomes" id="UP000294850"/>
    </source>
</evidence>
<dbReference type="PROSITE" id="PS50072">
    <property type="entry name" value="CSA_PPIASE_2"/>
    <property type="match status" value="1"/>
</dbReference>
<keyword evidence="2 3" id="KW-0413">Isomerase</keyword>
<dbReference type="Pfam" id="PF00160">
    <property type="entry name" value="Pro_isomerase"/>
    <property type="match status" value="1"/>
</dbReference>